<gene>
    <name evidence="1" type="ORF">BA195_13755</name>
</gene>
<evidence type="ECO:0008006" key="3">
    <source>
        <dbReference type="Google" id="ProtNLM"/>
    </source>
</evidence>
<keyword evidence="2" id="KW-1185">Reference proteome</keyword>
<proteinExistence type="predicted"/>
<accession>A0A1B9XWM2</accession>
<organism evidence="1 2">
    <name type="scientific">Tenacibaculum soleae</name>
    <dbReference type="NCBI Taxonomy" id="447689"/>
    <lineage>
        <taxon>Bacteria</taxon>
        <taxon>Pseudomonadati</taxon>
        <taxon>Bacteroidota</taxon>
        <taxon>Flavobacteriia</taxon>
        <taxon>Flavobacteriales</taxon>
        <taxon>Flavobacteriaceae</taxon>
        <taxon>Tenacibaculum</taxon>
    </lineage>
</organism>
<dbReference type="OrthoDB" id="9780487at2"/>
<protein>
    <recommendedName>
        <fullName evidence="3">Histidine kinase/HSP90-like ATPase domain-containing protein</fullName>
    </recommendedName>
</protein>
<dbReference type="InterPro" id="IPR036890">
    <property type="entry name" value="HATPase_C_sf"/>
</dbReference>
<sequence length="366" mass="42565">MTNNKLFPYYDYKEEKIKNGVLENSFLFCNRNFNSTCKKHYDSIKNKNGIFICPYGFSSLNHNSENYTSILVEKNHNKKLSKRNTNKKDSKVVHSLDVVDRIKKYFQSIDARVNAKQHIIRKFDKESSVFSTKKETLDDTLHELRKLNNILKKQAYTLKIDLEKSYNTNYNINLRSKNILSTTQLISARLNAYDFTLNPELIELSPKNNIAIYKKFDKAKQCLEVITNDLMINLKGTSNCKFECYNIIDLLPFILFENAIKYNYKDSEINCEFINDNNSKLDKIIVSNKAIIPSETELSKLKDKHFRGQNSSNINGSGKGLYIAELICNFNSFFIEIEIEKEKELENKEILGTFKTIITTANTVYN</sequence>
<evidence type="ECO:0000313" key="2">
    <source>
        <dbReference type="Proteomes" id="UP000093186"/>
    </source>
</evidence>
<dbReference type="Gene3D" id="3.30.565.10">
    <property type="entry name" value="Histidine kinase-like ATPase, C-terminal domain"/>
    <property type="match status" value="1"/>
</dbReference>
<name>A0A1B9XWM2_9FLAO</name>
<dbReference type="AlphaFoldDB" id="A0A1B9XWM2"/>
<dbReference type="Proteomes" id="UP000093186">
    <property type="component" value="Unassembled WGS sequence"/>
</dbReference>
<dbReference type="EMBL" id="MAKX01000044">
    <property type="protein sequence ID" value="OCK41821.1"/>
    <property type="molecule type" value="Genomic_DNA"/>
</dbReference>
<dbReference type="SUPFAM" id="SSF55874">
    <property type="entry name" value="ATPase domain of HSP90 chaperone/DNA topoisomerase II/histidine kinase"/>
    <property type="match status" value="1"/>
</dbReference>
<comment type="caution">
    <text evidence="1">The sequence shown here is derived from an EMBL/GenBank/DDBJ whole genome shotgun (WGS) entry which is preliminary data.</text>
</comment>
<dbReference type="RefSeq" id="WP_068706536.1">
    <property type="nucleotide sequence ID" value="NZ_MAKX01000044.1"/>
</dbReference>
<reference evidence="1 2" key="1">
    <citation type="submission" date="2016-06" db="EMBL/GenBank/DDBJ databases">
        <title>Draft Genome Sequence of Tenacibaculum soleae UCD-KL19.</title>
        <authorList>
            <person name="Eisen J.A."/>
            <person name="Coil D.A."/>
            <person name="Lujan K.M."/>
        </authorList>
    </citation>
    <scope>NUCLEOTIDE SEQUENCE [LARGE SCALE GENOMIC DNA]</scope>
    <source>
        <strain evidence="1 2">UCD-KL19</strain>
    </source>
</reference>
<evidence type="ECO:0000313" key="1">
    <source>
        <dbReference type="EMBL" id="OCK41821.1"/>
    </source>
</evidence>
<dbReference type="STRING" id="447689.BA195_13755"/>